<proteinExistence type="predicted"/>
<dbReference type="EMBL" id="JBHSGK010000020">
    <property type="protein sequence ID" value="MFC4737938.1"/>
    <property type="molecule type" value="Genomic_DNA"/>
</dbReference>
<keyword evidence="3" id="KW-1185">Reference proteome</keyword>
<evidence type="ECO:0000313" key="2">
    <source>
        <dbReference type="EMBL" id="MFC4737938.1"/>
    </source>
</evidence>
<gene>
    <name evidence="2" type="ORF">ACFO4L_15260</name>
</gene>
<protein>
    <submittedName>
        <fullName evidence="2">Uncharacterized protein</fullName>
    </submittedName>
</protein>
<evidence type="ECO:0000313" key="3">
    <source>
        <dbReference type="Proteomes" id="UP001595896"/>
    </source>
</evidence>
<organism evidence="2 3">
    <name type="scientific">Bacillus daqingensis</name>
    <dbReference type="NCBI Taxonomy" id="872396"/>
    <lineage>
        <taxon>Bacteria</taxon>
        <taxon>Bacillati</taxon>
        <taxon>Bacillota</taxon>
        <taxon>Bacilli</taxon>
        <taxon>Bacillales</taxon>
        <taxon>Bacillaceae</taxon>
        <taxon>Bacillus</taxon>
    </lineage>
</organism>
<feature type="chain" id="PRO_5046124382" evidence="1">
    <location>
        <begin position="20"/>
        <end position="220"/>
    </location>
</feature>
<sequence>MMKKWVAAGAAVCAAGVMAAAAVFGLDLWGEPRAAGQAPERQAVEKPDGMAEEAEAAVRELEEVYTELDLSFSDADYSVGIRDGKQEDALAALYDLHEAFNNITGYGAVEVFAYDDIQDKDAGYEGEYYGDITENMYYMSEHLLEPSLLQHDIDKGAELFIYGVQQENQRALRYAHRIFHDLDVHLNHGGEESGEDIWHVTETFGKESVVETMHSALNGN</sequence>
<comment type="caution">
    <text evidence="2">The sequence shown here is derived from an EMBL/GenBank/DDBJ whole genome shotgun (WGS) entry which is preliminary data.</text>
</comment>
<reference evidence="3" key="1">
    <citation type="journal article" date="2019" name="Int. J. Syst. Evol. Microbiol.">
        <title>The Global Catalogue of Microorganisms (GCM) 10K type strain sequencing project: providing services to taxonomists for standard genome sequencing and annotation.</title>
        <authorList>
            <consortium name="The Broad Institute Genomics Platform"/>
            <consortium name="The Broad Institute Genome Sequencing Center for Infectious Disease"/>
            <person name="Wu L."/>
            <person name="Ma J."/>
        </authorList>
    </citation>
    <scope>NUCLEOTIDE SEQUENCE [LARGE SCALE GENOMIC DNA]</scope>
    <source>
        <strain evidence="3">JCM 12165</strain>
    </source>
</reference>
<keyword evidence="1" id="KW-0732">Signal</keyword>
<feature type="signal peptide" evidence="1">
    <location>
        <begin position="1"/>
        <end position="19"/>
    </location>
</feature>
<name>A0ABV9NX53_9BACI</name>
<dbReference type="Proteomes" id="UP001595896">
    <property type="component" value="Unassembled WGS sequence"/>
</dbReference>
<evidence type="ECO:0000256" key="1">
    <source>
        <dbReference type="SAM" id="SignalP"/>
    </source>
</evidence>
<accession>A0ABV9NX53</accession>